<dbReference type="InterPro" id="IPR018873">
    <property type="entry name" value="KilA-N_DNA-bd_domain"/>
</dbReference>
<accession>A0A139BWE5</accession>
<feature type="domain" description="KilA-N DNA-binding" evidence="1">
    <location>
        <begin position="21"/>
        <end position="104"/>
    </location>
</feature>
<evidence type="ECO:0000313" key="3">
    <source>
        <dbReference type="Proteomes" id="UP000070578"/>
    </source>
</evidence>
<dbReference type="Proteomes" id="UP000070578">
    <property type="component" value="Unassembled WGS sequence"/>
</dbReference>
<reference evidence="2 3" key="2">
    <citation type="submission" date="2016-03" db="EMBL/GenBank/DDBJ databases">
        <title>New uncultured bacterium of the family Gallionellaceae from acid mine drainage: description and reconstruction of genome based on metagenomic analysis of microbial community.</title>
        <authorList>
            <person name="Kadnikov V."/>
            <person name="Ivasenko D."/>
            <person name="Beletsky A."/>
            <person name="Mardanov A."/>
            <person name="Danilova E."/>
            <person name="Pimenov N."/>
            <person name="Karnachuk O."/>
            <person name="Ravin N."/>
        </authorList>
    </citation>
    <scope>NUCLEOTIDE SEQUENCE [LARGE SCALE GENOMIC DNA]</scope>
    <source>
        <strain evidence="2">ShG14-8</strain>
    </source>
</reference>
<protein>
    <recommendedName>
        <fullName evidence="1">KilA-N DNA-binding domain-containing protein</fullName>
    </recommendedName>
</protein>
<evidence type="ECO:0000313" key="2">
    <source>
        <dbReference type="EMBL" id="KXS33168.1"/>
    </source>
</evidence>
<reference evidence="2 3" key="1">
    <citation type="submission" date="2016-02" db="EMBL/GenBank/DDBJ databases">
        <authorList>
            <person name="Wen L."/>
            <person name="He K."/>
            <person name="Yang H."/>
        </authorList>
    </citation>
    <scope>NUCLEOTIDE SEQUENCE [LARGE SCALE GENOMIC DNA]</scope>
    <source>
        <strain evidence="2">ShG14-8</strain>
    </source>
</reference>
<dbReference type="AlphaFoldDB" id="A0A139BWE5"/>
<comment type="caution">
    <text evidence="2">The sequence shown here is derived from an EMBL/GenBank/DDBJ whole genome shotgun (WGS) entry which is preliminary data.</text>
</comment>
<dbReference type="EMBL" id="LSLI01000010">
    <property type="protein sequence ID" value="KXS33168.1"/>
    <property type="molecule type" value="Genomic_DNA"/>
</dbReference>
<dbReference type="Pfam" id="PF10543">
    <property type="entry name" value="ORF6N"/>
    <property type="match status" value="1"/>
</dbReference>
<evidence type="ECO:0000259" key="1">
    <source>
        <dbReference type="Pfam" id="PF10543"/>
    </source>
</evidence>
<name>A0A139BWE5_9PROT</name>
<proteinExistence type="predicted"/>
<sequence length="179" mass="20606">MPSQKIIAKKLIASVEQIESRMFLIRGQKVMLSTHLAELYEVEPRILVRGVKRNIARFPEDFMFQLNPEEFANLKSQIGISSWGGVRTAPYAFTEQGVAMLSSVLHSTRAIQVNIEIMRAFVRLRQMLSTNAELSRKLAALEKKYDIQFKAVFEAIRELMTPLEPRKKRPIGFAPWEKK</sequence>
<organism evidence="2 3">
    <name type="scientific">Candidatus Gallionella acididurans</name>
    <dbReference type="NCBI Taxonomy" id="1796491"/>
    <lineage>
        <taxon>Bacteria</taxon>
        <taxon>Pseudomonadati</taxon>
        <taxon>Pseudomonadota</taxon>
        <taxon>Betaproteobacteria</taxon>
        <taxon>Nitrosomonadales</taxon>
        <taxon>Gallionellaceae</taxon>
        <taxon>Gallionella</taxon>
    </lineage>
</organism>
<dbReference type="PATRIC" id="fig|1796491.3.peg.789"/>
<gene>
    <name evidence="2" type="ORF">AWT59_0725</name>
</gene>